<name>A0A832J380_9GAMM</name>
<reference evidence="1" key="1">
    <citation type="journal article" date="2020" name="mSystems">
        <title>Genome- and Community-Level Interaction Insights into Carbon Utilization and Element Cycling Functions of Hydrothermarchaeota in Hydrothermal Sediment.</title>
        <authorList>
            <person name="Zhou Z."/>
            <person name="Liu Y."/>
            <person name="Xu W."/>
            <person name="Pan J."/>
            <person name="Luo Z.H."/>
            <person name="Li M."/>
        </authorList>
    </citation>
    <scope>NUCLEOTIDE SEQUENCE [LARGE SCALE GENOMIC DNA]</scope>
    <source>
        <strain evidence="1">HyVt-505</strain>
    </source>
</reference>
<dbReference type="Pfam" id="PF14334">
    <property type="entry name" value="DUF4390"/>
    <property type="match status" value="1"/>
</dbReference>
<proteinExistence type="predicted"/>
<dbReference type="Proteomes" id="UP000885832">
    <property type="component" value="Unassembled WGS sequence"/>
</dbReference>
<dbReference type="AlphaFoldDB" id="A0A832J380"/>
<gene>
    <name evidence="1" type="ORF">ENJ65_02545</name>
</gene>
<dbReference type="InterPro" id="IPR025500">
    <property type="entry name" value="DUF4390"/>
</dbReference>
<protein>
    <submittedName>
        <fullName evidence="1">DUF4390 domain-containing protein</fullName>
    </submittedName>
</protein>
<feature type="non-terminal residue" evidence="1">
    <location>
        <position position="1"/>
    </location>
</feature>
<sequence>QNGISLNLLIEIEILKQRNYLWSKQVATLVQRYQITYQPLTKHYVLNNLNSDLEFQFASLESLLMVVAVLRDFPLLDYSLLEAEASYRGDIRIVVDRSSFPVPLRLMSYFSADWHLVSDWFSWPLLP</sequence>
<organism evidence="1">
    <name type="scientific">Candidatus Tenderia electrophaga</name>
    <dbReference type="NCBI Taxonomy" id="1748243"/>
    <lineage>
        <taxon>Bacteria</taxon>
        <taxon>Pseudomonadati</taxon>
        <taxon>Pseudomonadota</taxon>
        <taxon>Gammaproteobacteria</taxon>
        <taxon>Candidatus Tenderiales</taxon>
        <taxon>Candidatus Tenderiaceae</taxon>
        <taxon>Candidatus Tenderia</taxon>
    </lineage>
</organism>
<comment type="caution">
    <text evidence="1">The sequence shown here is derived from an EMBL/GenBank/DDBJ whole genome shotgun (WGS) entry which is preliminary data.</text>
</comment>
<evidence type="ECO:0000313" key="1">
    <source>
        <dbReference type="EMBL" id="HHJ80492.1"/>
    </source>
</evidence>
<accession>A0A832J380</accession>
<dbReference type="EMBL" id="DRNF01000161">
    <property type="protein sequence ID" value="HHJ80492.1"/>
    <property type="molecule type" value="Genomic_DNA"/>
</dbReference>